<organism evidence="1 2">
    <name type="scientific">Chitinophaga oryzae</name>
    <dbReference type="NCBI Taxonomy" id="2725414"/>
    <lineage>
        <taxon>Bacteria</taxon>
        <taxon>Pseudomonadati</taxon>
        <taxon>Bacteroidota</taxon>
        <taxon>Chitinophagia</taxon>
        <taxon>Chitinophagales</taxon>
        <taxon>Chitinophagaceae</taxon>
        <taxon>Chitinophaga</taxon>
    </lineage>
</organism>
<reference evidence="1" key="1">
    <citation type="submission" date="2020-09" db="EMBL/GenBank/DDBJ databases">
        <authorList>
            <person name="Kittiwongwattana C."/>
        </authorList>
    </citation>
    <scope>NUCLEOTIDE SEQUENCE</scope>
    <source>
        <strain evidence="1">1303</strain>
    </source>
</reference>
<keyword evidence="2" id="KW-1185">Reference proteome</keyword>
<protein>
    <recommendedName>
        <fullName evidence="3">PKD-like family protein</fullName>
    </recommendedName>
</protein>
<gene>
    <name evidence="1" type="ORF">HF324_11070</name>
</gene>
<sequence>MHTYLHILLLSVLVLLGGSCMKDPGNYQYDPINRISITGIDSSYTINYGNKLQIKPVLSFTRDRQQDTANYSYLWVADHVVGYVPRPKTISTARYLDQTISLDFGTYYMYYRVTDKRTNVFTDAYFYLTVGAPSFEGWLLLCDMENGNSRLDMVSHQGNKDTVYPDILKTVSSSFVPAGKPVFVETGTTDFADPRGQLLTPFIATSQQFVFLGSDTLDYKPANDMQSRIPGAVTDWSHSRLYMGQQQTGLFALDNDVFLQYLGTFTGPVNNAGNQRFNASRWLTFNRSAPTLSAVVLFDTDKGAFYRYPGQGTACVPYTDGTLFDFTTGKELLYLQHVPFNGGEVFAVLQDKTDGKRYLARFTIIGTQRYYGEITGDGIAAATQFAVSPDKGYLFYAVGGKLYEYDVINNRCILIKDYGARMISVIKFQQFTYIFDAAGNKDRYLALAKKLVVCTYTPGAPTNSGMLDIYNVPDNNAPLQLYQSFSGGIGKVASVSYRDR</sequence>
<dbReference type="Proteomes" id="UP000503144">
    <property type="component" value="Chromosome"/>
</dbReference>
<accession>A0ABX6LEB9</accession>
<evidence type="ECO:0008006" key="3">
    <source>
        <dbReference type="Google" id="ProtNLM"/>
    </source>
</evidence>
<name>A0ABX6LEB9_9BACT</name>
<proteinExistence type="predicted"/>
<dbReference type="RefSeq" id="WP_168860623.1">
    <property type="nucleotide sequence ID" value="NZ_CP051204.2"/>
</dbReference>
<evidence type="ECO:0000313" key="2">
    <source>
        <dbReference type="Proteomes" id="UP000503144"/>
    </source>
</evidence>
<dbReference type="SUPFAM" id="SSF82171">
    <property type="entry name" value="DPP6 N-terminal domain-like"/>
    <property type="match status" value="1"/>
</dbReference>
<dbReference type="Pfam" id="PF16407">
    <property type="entry name" value="PKD_2"/>
    <property type="match status" value="1"/>
</dbReference>
<evidence type="ECO:0000313" key="1">
    <source>
        <dbReference type="EMBL" id="QJB38376.1"/>
    </source>
</evidence>
<dbReference type="EMBL" id="CP051204">
    <property type="protein sequence ID" value="QJB38376.1"/>
    <property type="molecule type" value="Genomic_DNA"/>
</dbReference>
<dbReference type="InterPro" id="IPR032183">
    <property type="entry name" value="PKD-like"/>
</dbReference>